<accession>A0A7S3LF88</accession>
<gene>
    <name evidence="3" type="ORF">ACOF00016_LOCUS17696</name>
</gene>
<dbReference type="PANTHER" id="PTHR14499">
    <property type="entry name" value="POTASSIUM CHANNEL TETRAMERIZATION DOMAIN-CONTAINING"/>
    <property type="match status" value="1"/>
</dbReference>
<reference evidence="3" key="1">
    <citation type="submission" date="2021-01" db="EMBL/GenBank/DDBJ databases">
        <authorList>
            <person name="Corre E."/>
            <person name="Pelletier E."/>
            <person name="Niang G."/>
            <person name="Scheremetjew M."/>
            <person name="Finn R."/>
            <person name="Kale V."/>
            <person name="Holt S."/>
            <person name="Cochrane G."/>
            <person name="Meng A."/>
            <person name="Brown T."/>
            <person name="Cohen L."/>
        </authorList>
    </citation>
    <scope>NUCLEOTIDE SEQUENCE</scope>
    <source>
        <strain evidence="3">CCMP127</strain>
    </source>
</reference>
<dbReference type="InterPro" id="IPR011333">
    <property type="entry name" value="SKP1/BTB/POZ_sf"/>
</dbReference>
<evidence type="ECO:0000313" key="3">
    <source>
        <dbReference type="EMBL" id="CAE0421047.1"/>
    </source>
</evidence>
<sequence>MSFAHDGDPTDVLRLNVGGTMLQVFRRTLTIMEGSKLASKFSGRWDHSLERDDQGNIFIDQDIRIFVPLLNFLRAKVNEAQCPPGRFPKAPLSVRDFDNNATLYRDYLRMLDCFGLYEFLYLVRIRSLSSSSSSYGGGETSSSLWPDVFDPSGVEFYTEAPHYFALEMAQQNNSECVTSFELRGAPNTKEANHHRACQIVVGWMKEDDEKDNDNQRHGDKDNNNGNENNDTIPGEDVPPTNYFPIREWWPGSGNMMKGSRIKSFGVFYALDNFSAEWSVKCSWDRASNMVRVHGSYGTQASMDFSGSGKPVFGGVGHWKLSTVKTAKLEHVGPYV</sequence>
<feature type="domain" description="Potassium channel tetramerisation-type BTB" evidence="2">
    <location>
        <begin position="13"/>
        <end position="76"/>
    </location>
</feature>
<dbReference type="SUPFAM" id="SSF54695">
    <property type="entry name" value="POZ domain"/>
    <property type="match status" value="1"/>
</dbReference>
<name>A0A7S3LF88_9STRA</name>
<dbReference type="EMBL" id="HBIM01023914">
    <property type="protein sequence ID" value="CAE0421047.1"/>
    <property type="molecule type" value="Transcribed_RNA"/>
</dbReference>
<dbReference type="GO" id="GO:0051260">
    <property type="term" value="P:protein homooligomerization"/>
    <property type="evidence" value="ECO:0007669"/>
    <property type="project" value="InterPro"/>
</dbReference>
<evidence type="ECO:0000259" key="2">
    <source>
        <dbReference type="Pfam" id="PF02214"/>
    </source>
</evidence>
<protein>
    <recommendedName>
        <fullName evidence="2">Potassium channel tetramerisation-type BTB domain-containing protein</fullName>
    </recommendedName>
</protein>
<dbReference type="Gene3D" id="3.30.710.10">
    <property type="entry name" value="Potassium Channel Kv1.1, Chain A"/>
    <property type="match status" value="1"/>
</dbReference>
<evidence type="ECO:0000256" key="1">
    <source>
        <dbReference type="SAM" id="MobiDB-lite"/>
    </source>
</evidence>
<dbReference type="PANTHER" id="PTHR14499:SF136">
    <property type="entry name" value="GH08630P"/>
    <property type="match status" value="1"/>
</dbReference>
<dbReference type="AlphaFoldDB" id="A0A7S3LF88"/>
<dbReference type="Pfam" id="PF02214">
    <property type="entry name" value="BTB_2"/>
    <property type="match status" value="1"/>
</dbReference>
<feature type="compositionally biased region" description="Basic and acidic residues" evidence="1">
    <location>
        <begin position="207"/>
        <end position="222"/>
    </location>
</feature>
<feature type="region of interest" description="Disordered" evidence="1">
    <location>
        <begin position="207"/>
        <end position="237"/>
    </location>
</feature>
<proteinExistence type="predicted"/>
<dbReference type="InterPro" id="IPR003131">
    <property type="entry name" value="T1-type_BTB"/>
</dbReference>
<organism evidence="3">
    <name type="scientific">Amphora coffeiformis</name>
    <dbReference type="NCBI Taxonomy" id="265554"/>
    <lineage>
        <taxon>Eukaryota</taxon>
        <taxon>Sar</taxon>
        <taxon>Stramenopiles</taxon>
        <taxon>Ochrophyta</taxon>
        <taxon>Bacillariophyta</taxon>
        <taxon>Bacillariophyceae</taxon>
        <taxon>Bacillariophycidae</taxon>
        <taxon>Thalassiophysales</taxon>
        <taxon>Catenulaceae</taxon>
        <taxon>Amphora</taxon>
    </lineage>
</organism>